<dbReference type="Pfam" id="PF00075">
    <property type="entry name" value="RNase_H"/>
    <property type="match status" value="1"/>
</dbReference>
<reference evidence="6" key="2">
    <citation type="submission" date="2025-09" db="UniProtKB">
        <authorList>
            <consortium name="Ensembl"/>
        </authorList>
    </citation>
    <scope>IDENTIFICATION</scope>
</reference>
<evidence type="ECO:0000313" key="6">
    <source>
        <dbReference type="Ensembl" id="ENSDLAP00005074265.1"/>
    </source>
</evidence>
<dbReference type="Pfam" id="PF00078">
    <property type="entry name" value="RVT_1"/>
    <property type="match status" value="1"/>
</dbReference>
<dbReference type="PROSITE" id="PS50878">
    <property type="entry name" value="RT_POL"/>
    <property type="match status" value="1"/>
</dbReference>
<feature type="compositionally biased region" description="Polar residues" evidence="3">
    <location>
        <begin position="747"/>
        <end position="761"/>
    </location>
</feature>
<evidence type="ECO:0000259" key="5">
    <source>
        <dbReference type="PROSITE" id="PS50879"/>
    </source>
</evidence>
<dbReference type="Pfam" id="PF17919">
    <property type="entry name" value="RT_RNaseH_2"/>
    <property type="match status" value="1"/>
</dbReference>
<dbReference type="InterPro" id="IPR051320">
    <property type="entry name" value="Viral_Replic_Matur_Polypro"/>
</dbReference>
<dbReference type="SUPFAM" id="SSF56672">
    <property type="entry name" value="DNA/RNA polymerases"/>
    <property type="match status" value="1"/>
</dbReference>
<dbReference type="FunFam" id="3.30.70.270:FF:000045">
    <property type="entry name" value="Transposon Tf2-7 polyprotein"/>
    <property type="match status" value="1"/>
</dbReference>
<keyword evidence="7" id="KW-1185">Reference proteome</keyword>
<dbReference type="InterPro" id="IPR036397">
    <property type="entry name" value="RNaseH_sf"/>
</dbReference>
<accession>A0A8P4K5A8</accession>
<dbReference type="PROSITE" id="PS50879">
    <property type="entry name" value="RNASE_H_1"/>
    <property type="match status" value="1"/>
</dbReference>
<dbReference type="InterPro" id="IPR012337">
    <property type="entry name" value="RNaseH-like_sf"/>
</dbReference>
<dbReference type="CDD" id="cd01647">
    <property type="entry name" value="RT_LTR"/>
    <property type="match status" value="1"/>
</dbReference>
<evidence type="ECO:0000256" key="1">
    <source>
        <dbReference type="ARBA" id="ARBA00010879"/>
    </source>
</evidence>
<evidence type="ECO:0000313" key="7">
    <source>
        <dbReference type="Proteomes" id="UP000694389"/>
    </source>
</evidence>
<dbReference type="GO" id="GO:0004523">
    <property type="term" value="F:RNA-DNA hybrid ribonuclease activity"/>
    <property type="evidence" value="ECO:0007669"/>
    <property type="project" value="UniProtKB-EC"/>
</dbReference>
<reference evidence="6" key="1">
    <citation type="submission" date="2025-08" db="UniProtKB">
        <authorList>
            <consortium name="Ensembl"/>
        </authorList>
    </citation>
    <scope>IDENTIFICATION</scope>
</reference>
<dbReference type="InterPro" id="IPR043128">
    <property type="entry name" value="Rev_trsase/Diguanyl_cyclase"/>
</dbReference>
<dbReference type="InterPro" id="IPR000477">
    <property type="entry name" value="RT_dom"/>
</dbReference>
<comment type="similarity">
    <text evidence="1">Belongs to the beta type-B retroviral polymerase family. HERV class-II K(HML-2) pol subfamily.</text>
</comment>
<feature type="domain" description="RNase H type-1" evidence="5">
    <location>
        <begin position="557"/>
        <end position="709"/>
    </location>
</feature>
<dbReference type="AlphaFoldDB" id="A0A8P4K5A8"/>
<dbReference type="Ensembl" id="ENSDLAT00005067285.1">
    <property type="protein sequence ID" value="ENSDLAP00005074265.1"/>
    <property type="gene ID" value="ENSDLAG00005031183.1"/>
</dbReference>
<dbReference type="InterPro" id="IPR002156">
    <property type="entry name" value="RNaseH_domain"/>
</dbReference>
<dbReference type="InterPro" id="IPR041577">
    <property type="entry name" value="RT_RNaseH_2"/>
</dbReference>
<feature type="compositionally biased region" description="Polar residues" evidence="3">
    <location>
        <begin position="9"/>
        <end position="21"/>
    </location>
</feature>
<dbReference type="PANTHER" id="PTHR33064">
    <property type="entry name" value="POL PROTEIN"/>
    <property type="match status" value="1"/>
</dbReference>
<evidence type="ECO:0000259" key="4">
    <source>
        <dbReference type="PROSITE" id="PS50878"/>
    </source>
</evidence>
<dbReference type="Proteomes" id="UP000694389">
    <property type="component" value="Unassembled WGS sequence"/>
</dbReference>
<protein>
    <recommendedName>
        <fullName evidence="2">ribonuclease H</fullName>
        <ecNumber evidence="2">3.1.26.4</ecNumber>
    </recommendedName>
</protein>
<dbReference type="GO" id="GO:0006259">
    <property type="term" value="P:DNA metabolic process"/>
    <property type="evidence" value="ECO:0007669"/>
    <property type="project" value="UniProtKB-ARBA"/>
</dbReference>
<feature type="region of interest" description="Disordered" evidence="3">
    <location>
        <begin position="9"/>
        <end position="35"/>
    </location>
</feature>
<feature type="domain" description="Reverse transcriptase" evidence="4">
    <location>
        <begin position="128"/>
        <end position="307"/>
    </location>
</feature>
<evidence type="ECO:0000256" key="3">
    <source>
        <dbReference type="SAM" id="MobiDB-lite"/>
    </source>
</evidence>
<dbReference type="Gene3D" id="3.10.20.370">
    <property type="match status" value="1"/>
</dbReference>
<dbReference type="GO" id="GO:0003676">
    <property type="term" value="F:nucleic acid binding"/>
    <property type="evidence" value="ECO:0007669"/>
    <property type="project" value="InterPro"/>
</dbReference>
<dbReference type="CDD" id="cd09274">
    <property type="entry name" value="RNase_HI_RT_Ty3"/>
    <property type="match status" value="1"/>
</dbReference>
<dbReference type="GeneTree" id="ENSGT01140000282569"/>
<dbReference type="Gene3D" id="3.30.70.270">
    <property type="match status" value="2"/>
</dbReference>
<dbReference type="InterPro" id="IPR043502">
    <property type="entry name" value="DNA/RNA_pol_sf"/>
</dbReference>
<evidence type="ECO:0000256" key="2">
    <source>
        <dbReference type="ARBA" id="ARBA00012180"/>
    </source>
</evidence>
<dbReference type="SUPFAM" id="SSF53098">
    <property type="entry name" value="Ribonuclease H-like"/>
    <property type="match status" value="1"/>
</dbReference>
<feature type="compositionally biased region" description="Basic and acidic residues" evidence="3">
    <location>
        <begin position="22"/>
        <end position="35"/>
    </location>
</feature>
<proteinExistence type="inferred from homology"/>
<dbReference type="EC" id="3.1.26.4" evidence="2"/>
<organism evidence="6 7">
    <name type="scientific">Dicentrarchus labrax</name>
    <name type="common">European seabass</name>
    <name type="synonym">Morone labrax</name>
    <dbReference type="NCBI Taxonomy" id="13489"/>
    <lineage>
        <taxon>Eukaryota</taxon>
        <taxon>Metazoa</taxon>
        <taxon>Chordata</taxon>
        <taxon>Craniata</taxon>
        <taxon>Vertebrata</taxon>
        <taxon>Euteleostomi</taxon>
        <taxon>Actinopterygii</taxon>
        <taxon>Neopterygii</taxon>
        <taxon>Teleostei</taxon>
        <taxon>Neoteleostei</taxon>
        <taxon>Acanthomorphata</taxon>
        <taxon>Eupercaria</taxon>
        <taxon>Moronidae</taxon>
        <taxon>Dicentrarchus</taxon>
    </lineage>
</organism>
<name>A0A8P4K5A8_DICLA</name>
<dbReference type="PANTHER" id="PTHR33064:SF37">
    <property type="entry name" value="RIBONUCLEASE H"/>
    <property type="match status" value="1"/>
</dbReference>
<dbReference type="Gene3D" id="3.30.420.10">
    <property type="entry name" value="Ribonuclease H-like superfamily/Ribonuclease H"/>
    <property type="match status" value="1"/>
</dbReference>
<feature type="region of interest" description="Disordered" evidence="3">
    <location>
        <begin position="737"/>
        <end position="761"/>
    </location>
</feature>
<dbReference type="Gene3D" id="3.10.10.10">
    <property type="entry name" value="HIV Type 1 Reverse Transcriptase, subunit A, domain 1"/>
    <property type="match status" value="1"/>
</dbReference>
<sequence length="771" mass="86368">MVIQTINTVSLDSSQGPTSESSLKDARETSSETTLDSKEAFDATFAAQVEQVVTQADALNNDMEREKLSKVLYKYKASFAKDSLDCGLTTIHSVRIPTPHDAPPTYVRQYKIPLASYEPVQEIIDDLLEKGIVRPCNSTYSAPLWPVLKPNGKWRLTIDYRKLNQQVPLSRWPMTQLGQELPKIRDAKYFSSMDIASGFWTLPVHVEDQHKLAFTFANRQYTFTRCPFGYANSPAEFNIFLNKACPDALGRGTLIYVDDILIRSPTLDSHLDEMDHVLAQLTQAGAKVSLSKCQWCKTKVNYVGLLVGPYGVEPQVERVQGITNIKAPTNLSELRSFLGVCNYSRQFIENYADLAKPLTELLKKDTPFIWSEPQEQAMQALKEKLCMAPCLAYPDCTKQFHLEVGFSTGCMSAGLYQLHDHDKRVVAYASKTLLAPEIKYTDCEKALLATVWAVKHFSNYLGGQKVIVETHHQPVTFLNSQRIREGVVTNARVAAWLMALQSFDMEVRYAQNNKTPLGTGLATCHRCTDDVPQSTTLVLDPMPTEPSNHHYFDQNVCQDMITAYVDGCSFHHELKVRAGVGLVWVHDIPIKPQRYNLGSQSSQYAEIAGVLITLQMAAIHKVQTLVICTDSNYARLSFSCHLPLWKRNGFITSNRKPVKHKELFMASDGLVDTHNMQVYWKKVRGHSRVPGQDKVLNDLTDTLAKQGALDGTLWQFDLESLPSPPNPVVHVVTRTQAATATPDGPPNQATISVEPSFSDSDLEAQRNTLHL</sequence>